<dbReference type="SUPFAM" id="SSF52540">
    <property type="entry name" value="P-loop containing nucleoside triphosphate hydrolases"/>
    <property type="match status" value="1"/>
</dbReference>
<feature type="domain" description="AAA" evidence="10">
    <location>
        <begin position="3"/>
        <end position="149"/>
    </location>
</feature>
<dbReference type="PANTHER" id="PTHR43384">
    <property type="entry name" value="SEPTUM SITE-DETERMINING PROTEIN MIND HOMOLOG, CHLOROPLASTIC-RELATED"/>
    <property type="match status" value="1"/>
</dbReference>
<accession>A0ABY5I410</accession>
<keyword evidence="12" id="KW-1185">Reference proteome</keyword>
<dbReference type="InterPro" id="IPR010223">
    <property type="entry name" value="MinD"/>
</dbReference>
<evidence type="ECO:0000256" key="5">
    <source>
        <dbReference type="ARBA" id="ARBA00022840"/>
    </source>
</evidence>
<dbReference type="InterPro" id="IPR050625">
    <property type="entry name" value="ParA/MinD_ATPase"/>
</dbReference>
<evidence type="ECO:0000256" key="2">
    <source>
        <dbReference type="ARBA" id="ARBA00016887"/>
    </source>
</evidence>
<evidence type="ECO:0000256" key="1">
    <source>
        <dbReference type="ARBA" id="ARBA00010257"/>
    </source>
</evidence>
<keyword evidence="3" id="KW-0132">Cell division</keyword>
<sequence length="267" mass="30326">MCRTIVITSGKGGVGKSSMTINLGYALANTNKKVCLIDADFGLKNLDVMLGLENRVIYDLKDVISNKCSLQQILVKDKRMQSLYLLPACKSLSFENLNLDYMMNMVEQLKKDFDYILIDSPAGIEKGFQYASGLSKEAIVVVNLDTVSLRDGDRVVGLLLKQGVDQLHMLVNKYNESDVLKGRCPSLKEAYDILSIPLIGIVYDEHDMIEANNKGMPIYMNKKENLYRCFDRIVKRLEGQEVPFQKNKRKALFERFLDNIFIILFIS</sequence>
<dbReference type="CDD" id="cd02036">
    <property type="entry name" value="MinD"/>
    <property type="match status" value="1"/>
</dbReference>
<dbReference type="InterPro" id="IPR025669">
    <property type="entry name" value="AAA_dom"/>
</dbReference>
<keyword evidence="4" id="KW-0547">Nucleotide-binding</keyword>
<dbReference type="RefSeq" id="WP_290139197.1">
    <property type="nucleotide sequence ID" value="NZ_CP101620.1"/>
</dbReference>
<keyword evidence="5" id="KW-0067">ATP-binding</keyword>
<keyword evidence="7" id="KW-0131">Cell cycle</keyword>
<dbReference type="PIRSF" id="PIRSF003092">
    <property type="entry name" value="MinD"/>
    <property type="match status" value="1"/>
</dbReference>
<evidence type="ECO:0000256" key="7">
    <source>
        <dbReference type="ARBA" id="ARBA00023306"/>
    </source>
</evidence>
<comment type="similarity">
    <text evidence="1">Belongs to the ParA family. MinD subfamily.</text>
</comment>
<evidence type="ECO:0000256" key="8">
    <source>
        <dbReference type="ARBA" id="ARBA00025436"/>
    </source>
</evidence>
<evidence type="ECO:0000259" key="10">
    <source>
        <dbReference type="Pfam" id="PF13614"/>
    </source>
</evidence>
<dbReference type="PANTHER" id="PTHR43384:SF6">
    <property type="entry name" value="SEPTUM SITE-DETERMINING PROTEIN MIND HOMOLOG, CHLOROPLASTIC"/>
    <property type="match status" value="1"/>
</dbReference>
<evidence type="ECO:0000256" key="6">
    <source>
        <dbReference type="ARBA" id="ARBA00023210"/>
    </source>
</evidence>
<evidence type="ECO:0000256" key="3">
    <source>
        <dbReference type="ARBA" id="ARBA00022618"/>
    </source>
</evidence>
<protein>
    <recommendedName>
        <fullName evidence="2">Septum site-determining protein MinD</fullName>
    </recommendedName>
    <alternativeName>
        <fullName evidence="9">Cell division inhibitor MinD</fullName>
    </alternativeName>
</protein>
<dbReference type="Gene3D" id="3.40.50.300">
    <property type="entry name" value="P-loop containing nucleotide triphosphate hydrolases"/>
    <property type="match status" value="1"/>
</dbReference>
<gene>
    <name evidence="11" type="primary">minD</name>
    <name evidence="11" type="ORF">NMU03_13970</name>
</gene>
<dbReference type="EMBL" id="CP101620">
    <property type="protein sequence ID" value="UTY38700.1"/>
    <property type="molecule type" value="Genomic_DNA"/>
</dbReference>
<evidence type="ECO:0000313" key="12">
    <source>
        <dbReference type="Proteomes" id="UP001060112"/>
    </source>
</evidence>
<reference evidence="11" key="1">
    <citation type="submission" date="2022-07" db="EMBL/GenBank/DDBJ databases">
        <title>Faecal culturing of patients with breast cancer.</title>
        <authorList>
            <person name="Teng N.M.Y."/>
            <person name="Kiu R."/>
            <person name="Evans R."/>
            <person name="Baker D.J."/>
            <person name="Zenner C."/>
            <person name="Robinson S.D."/>
            <person name="Hall L.J."/>
        </authorList>
    </citation>
    <scope>NUCLEOTIDE SEQUENCE</scope>
    <source>
        <strain evidence="11">LH1062</strain>
    </source>
</reference>
<dbReference type="Pfam" id="PF13614">
    <property type="entry name" value="AAA_31"/>
    <property type="match status" value="1"/>
</dbReference>
<organism evidence="11 12">
    <name type="scientific">Allocoprobacillus halotolerans</name>
    <dbReference type="NCBI Taxonomy" id="2944914"/>
    <lineage>
        <taxon>Bacteria</taxon>
        <taxon>Bacillati</taxon>
        <taxon>Bacillota</taxon>
        <taxon>Erysipelotrichia</taxon>
        <taxon>Erysipelotrichales</taxon>
        <taxon>Erysipelotrichaceae</taxon>
        <taxon>Allocoprobacillus</taxon>
    </lineage>
</organism>
<dbReference type="Proteomes" id="UP001060112">
    <property type="component" value="Chromosome"/>
</dbReference>
<comment type="function">
    <text evidence="8">ATPase required for the correct placement of the division site. Cell division inhibitors MinC and MinD act in concert to form an inhibitor capable of blocking formation of the polar Z ring septums. Rapidly oscillates between the poles of the cell to destabilize FtsZ filaments that have formed before they mature into polar Z rings.</text>
</comment>
<evidence type="ECO:0000313" key="11">
    <source>
        <dbReference type="EMBL" id="UTY38700.1"/>
    </source>
</evidence>
<evidence type="ECO:0000256" key="4">
    <source>
        <dbReference type="ARBA" id="ARBA00022741"/>
    </source>
</evidence>
<dbReference type="InterPro" id="IPR025501">
    <property type="entry name" value="MinD_FleN"/>
</dbReference>
<dbReference type="InterPro" id="IPR027417">
    <property type="entry name" value="P-loop_NTPase"/>
</dbReference>
<evidence type="ECO:0000256" key="9">
    <source>
        <dbReference type="ARBA" id="ARBA00032845"/>
    </source>
</evidence>
<name>A0ABY5I410_9FIRM</name>
<dbReference type="NCBIfam" id="TIGR01968">
    <property type="entry name" value="minD_bact"/>
    <property type="match status" value="1"/>
</dbReference>
<proteinExistence type="inferred from homology"/>
<keyword evidence="6" id="KW-0717">Septation</keyword>